<gene>
    <name evidence="1" type="ORF">BDR25DRAFT_209282</name>
</gene>
<keyword evidence="2" id="KW-1185">Reference proteome</keyword>
<dbReference type="Proteomes" id="UP000799755">
    <property type="component" value="Unassembled WGS sequence"/>
</dbReference>
<comment type="caution">
    <text evidence="1">The sequence shown here is derived from an EMBL/GenBank/DDBJ whole genome shotgun (WGS) entry which is preliminary data.</text>
</comment>
<sequence>MANVVARLLDPVALLRTFFLAASALILFIQAVPPLKCRFLAYGSRATHQTSDEPPQSSQKPRTQSVDQFLDDLASFRIPHNYFTHFYILSVLCSLFWGYQLWPLIGLTPWRTVDATVKAVGKVQIVWFLMLLQGTRRLLESYLYTSKSKSQMWIGHYILGLVFYLTVNVAIWIEITNTLRNGRRASDPTFERKLPFLTSAILLAHAGQHVYHSYLYRLRTESVGPTYKLPSHPLFPNLLCPHYTCEVVIYLLLSFLAAPEGRLVNWTLASATVFVAVNLGVTAGATKHWYAERFGAEMVKGRKRMIPWIW</sequence>
<evidence type="ECO:0000313" key="1">
    <source>
        <dbReference type="EMBL" id="KAF2476878.1"/>
    </source>
</evidence>
<protein>
    <submittedName>
        <fullName evidence="1">3-oxo-5-alpha-steroid 4-dehydrogenase-like protein</fullName>
    </submittedName>
</protein>
<name>A0ACB6RC58_9PLEO</name>
<proteinExistence type="predicted"/>
<organism evidence="1 2">
    <name type="scientific">Lindgomyces ingoldianus</name>
    <dbReference type="NCBI Taxonomy" id="673940"/>
    <lineage>
        <taxon>Eukaryota</taxon>
        <taxon>Fungi</taxon>
        <taxon>Dikarya</taxon>
        <taxon>Ascomycota</taxon>
        <taxon>Pezizomycotina</taxon>
        <taxon>Dothideomycetes</taxon>
        <taxon>Pleosporomycetidae</taxon>
        <taxon>Pleosporales</taxon>
        <taxon>Lindgomycetaceae</taxon>
        <taxon>Lindgomyces</taxon>
    </lineage>
</organism>
<accession>A0ACB6RC58</accession>
<reference evidence="1" key="1">
    <citation type="journal article" date="2020" name="Stud. Mycol.">
        <title>101 Dothideomycetes genomes: a test case for predicting lifestyles and emergence of pathogens.</title>
        <authorList>
            <person name="Haridas S."/>
            <person name="Albert R."/>
            <person name="Binder M."/>
            <person name="Bloem J."/>
            <person name="Labutti K."/>
            <person name="Salamov A."/>
            <person name="Andreopoulos B."/>
            <person name="Baker S."/>
            <person name="Barry K."/>
            <person name="Bills G."/>
            <person name="Bluhm B."/>
            <person name="Cannon C."/>
            <person name="Castanera R."/>
            <person name="Culley D."/>
            <person name="Daum C."/>
            <person name="Ezra D."/>
            <person name="Gonzalez J."/>
            <person name="Henrissat B."/>
            <person name="Kuo A."/>
            <person name="Liang C."/>
            <person name="Lipzen A."/>
            <person name="Lutzoni F."/>
            <person name="Magnuson J."/>
            <person name="Mondo S."/>
            <person name="Nolan M."/>
            <person name="Ohm R."/>
            <person name="Pangilinan J."/>
            <person name="Park H.-J."/>
            <person name="Ramirez L."/>
            <person name="Alfaro M."/>
            <person name="Sun H."/>
            <person name="Tritt A."/>
            <person name="Yoshinaga Y."/>
            <person name="Zwiers L.-H."/>
            <person name="Turgeon B."/>
            <person name="Goodwin S."/>
            <person name="Spatafora J."/>
            <person name="Crous P."/>
            <person name="Grigoriev I."/>
        </authorList>
    </citation>
    <scope>NUCLEOTIDE SEQUENCE</scope>
    <source>
        <strain evidence="1">ATCC 200398</strain>
    </source>
</reference>
<evidence type="ECO:0000313" key="2">
    <source>
        <dbReference type="Proteomes" id="UP000799755"/>
    </source>
</evidence>
<dbReference type="EMBL" id="MU003493">
    <property type="protein sequence ID" value="KAF2476878.1"/>
    <property type="molecule type" value="Genomic_DNA"/>
</dbReference>